<feature type="signal peptide" evidence="1">
    <location>
        <begin position="1"/>
        <end position="35"/>
    </location>
</feature>
<name>A0A0V0GRA2_SOLCH</name>
<dbReference type="AlphaFoldDB" id="A0A0V0GRA2"/>
<protein>
    <submittedName>
        <fullName evidence="2">Putative ovule protein</fullName>
    </submittedName>
</protein>
<proteinExistence type="predicted"/>
<sequence>MHSWTLTCTRVTFLKSLSNICLNLCCLDSPYYCHAYVYPPKDAFFGDPTHIQRHFWKNLCCLIVFSKKLCSCVNPPRMHYF</sequence>
<evidence type="ECO:0000313" key="2">
    <source>
        <dbReference type="EMBL" id="JAP10786.1"/>
    </source>
</evidence>
<accession>A0A0V0GRA2</accession>
<feature type="chain" id="PRO_5006865474" evidence="1">
    <location>
        <begin position="36"/>
        <end position="81"/>
    </location>
</feature>
<keyword evidence="1" id="KW-0732">Signal</keyword>
<organism evidence="2">
    <name type="scientific">Solanum chacoense</name>
    <name type="common">Chaco potato</name>
    <dbReference type="NCBI Taxonomy" id="4108"/>
    <lineage>
        <taxon>Eukaryota</taxon>
        <taxon>Viridiplantae</taxon>
        <taxon>Streptophyta</taxon>
        <taxon>Embryophyta</taxon>
        <taxon>Tracheophyta</taxon>
        <taxon>Spermatophyta</taxon>
        <taxon>Magnoliopsida</taxon>
        <taxon>eudicotyledons</taxon>
        <taxon>Gunneridae</taxon>
        <taxon>Pentapetalae</taxon>
        <taxon>asterids</taxon>
        <taxon>lamiids</taxon>
        <taxon>Solanales</taxon>
        <taxon>Solanaceae</taxon>
        <taxon>Solanoideae</taxon>
        <taxon>Solaneae</taxon>
        <taxon>Solanum</taxon>
    </lineage>
</organism>
<evidence type="ECO:0000256" key="1">
    <source>
        <dbReference type="SAM" id="SignalP"/>
    </source>
</evidence>
<dbReference type="EMBL" id="GEDG01032494">
    <property type="protein sequence ID" value="JAP10786.1"/>
    <property type="molecule type" value="Transcribed_RNA"/>
</dbReference>
<reference evidence="2" key="1">
    <citation type="submission" date="2015-12" db="EMBL/GenBank/DDBJ databases">
        <title>Gene expression during late stages of embryo sac development: a critical building block for successful pollen-pistil interactions.</title>
        <authorList>
            <person name="Liu Y."/>
            <person name="Joly V."/>
            <person name="Sabar M."/>
            <person name="Matton D.P."/>
        </authorList>
    </citation>
    <scope>NUCLEOTIDE SEQUENCE</scope>
</reference>